<dbReference type="EMBL" id="JAIZAY010000003">
    <property type="protein sequence ID" value="KAJ8044759.1"/>
    <property type="molecule type" value="Genomic_DNA"/>
</dbReference>
<dbReference type="InterPro" id="IPR032801">
    <property type="entry name" value="PXL2A/B/C"/>
</dbReference>
<keyword evidence="2" id="KW-1185">Reference proteome</keyword>
<organism evidence="1 2">
    <name type="scientific">Holothuria leucospilota</name>
    <name type="common">Black long sea cucumber</name>
    <name type="synonym">Mertensiothuria leucospilota</name>
    <dbReference type="NCBI Taxonomy" id="206669"/>
    <lineage>
        <taxon>Eukaryota</taxon>
        <taxon>Metazoa</taxon>
        <taxon>Echinodermata</taxon>
        <taxon>Eleutherozoa</taxon>
        <taxon>Echinozoa</taxon>
        <taxon>Holothuroidea</taxon>
        <taxon>Aspidochirotacea</taxon>
        <taxon>Aspidochirotida</taxon>
        <taxon>Holothuriidae</taxon>
        <taxon>Holothuria</taxon>
    </lineage>
</organism>
<dbReference type="SUPFAM" id="SSF52833">
    <property type="entry name" value="Thioredoxin-like"/>
    <property type="match status" value="1"/>
</dbReference>
<accession>A0A9Q1HFQ7</accession>
<name>A0A9Q1HFQ7_HOLLE</name>
<dbReference type="Proteomes" id="UP001152320">
    <property type="component" value="Chromosome 3"/>
</dbReference>
<proteinExistence type="predicted"/>
<comment type="caution">
    <text evidence="1">The sequence shown here is derived from an EMBL/GenBank/DDBJ whole genome shotgun (WGS) entry which is preliminary data.</text>
</comment>
<dbReference type="Pfam" id="PF13911">
    <property type="entry name" value="AhpC-TSA_2"/>
    <property type="match status" value="1"/>
</dbReference>
<gene>
    <name evidence="1" type="ORF">HOLleu_07602</name>
</gene>
<sequence>MHISALTEHQDTIKSLNTKIVVISFGSPIGVRMWLEETGCPFDVLCDEKREVYKSLGLKTSVSKVWNIEMVTYYAEQLASNKQLHKKYENVEDDPLQMGGDFILDKNGSLALVHASTISTDRPAVEKIVTTLKFIVKGDKMQEFN</sequence>
<reference evidence="1" key="1">
    <citation type="submission" date="2021-10" db="EMBL/GenBank/DDBJ databases">
        <title>Tropical sea cucumber genome reveals ecological adaptation and Cuvierian tubules defense mechanism.</title>
        <authorList>
            <person name="Chen T."/>
        </authorList>
    </citation>
    <scope>NUCLEOTIDE SEQUENCE</scope>
    <source>
        <strain evidence="1">Nanhai2018</strain>
        <tissue evidence="1">Muscle</tissue>
    </source>
</reference>
<dbReference type="AlphaFoldDB" id="A0A9Q1HFQ7"/>
<evidence type="ECO:0000313" key="2">
    <source>
        <dbReference type="Proteomes" id="UP001152320"/>
    </source>
</evidence>
<dbReference type="Gene3D" id="3.40.30.10">
    <property type="entry name" value="Glutaredoxin"/>
    <property type="match status" value="1"/>
</dbReference>
<dbReference type="InterPro" id="IPR036249">
    <property type="entry name" value="Thioredoxin-like_sf"/>
</dbReference>
<dbReference type="OrthoDB" id="40334at2759"/>
<protein>
    <submittedName>
        <fullName evidence="1">Uncharacterized protein</fullName>
    </submittedName>
</protein>
<evidence type="ECO:0000313" key="1">
    <source>
        <dbReference type="EMBL" id="KAJ8044759.1"/>
    </source>
</evidence>